<gene>
    <name evidence="1" type="ORF">M407DRAFT_21997</name>
</gene>
<evidence type="ECO:0000313" key="1">
    <source>
        <dbReference type="EMBL" id="KIO28922.1"/>
    </source>
</evidence>
<reference evidence="1 2" key="1">
    <citation type="submission" date="2014-04" db="EMBL/GenBank/DDBJ databases">
        <authorList>
            <consortium name="DOE Joint Genome Institute"/>
            <person name="Kuo A."/>
            <person name="Girlanda M."/>
            <person name="Perotto S."/>
            <person name="Kohler A."/>
            <person name="Nagy L.G."/>
            <person name="Floudas D."/>
            <person name="Copeland A."/>
            <person name="Barry K.W."/>
            <person name="Cichocki N."/>
            <person name="Veneault-Fourrey C."/>
            <person name="LaButti K."/>
            <person name="Lindquist E.A."/>
            <person name="Lipzen A."/>
            <person name="Lundell T."/>
            <person name="Morin E."/>
            <person name="Murat C."/>
            <person name="Sun H."/>
            <person name="Tunlid A."/>
            <person name="Henrissat B."/>
            <person name="Grigoriev I.V."/>
            <person name="Hibbett D.S."/>
            <person name="Martin F."/>
            <person name="Nordberg H.P."/>
            <person name="Cantor M.N."/>
            <person name="Hua S.X."/>
        </authorList>
    </citation>
    <scope>NUCLEOTIDE SEQUENCE [LARGE SCALE GENOMIC DNA]</scope>
    <source>
        <strain evidence="1 2">MUT 4182</strain>
    </source>
</reference>
<dbReference type="Proteomes" id="UP000054248">
    <property type="component" value="Unassembled WGS sequence"/>
</dbReference>
<sequence length="284" mass="32523">MSTPSPPSMEALTFNECLEIAEAIFSRTVNMQDLHFTDGIKHCTLRVLGSFNAPESKMMKIQRLAFSLRGYSPVLISILRTQPRLKHLELHQGGGNMRFEEADLPELESLKAHLWDAVDIVPGRPVRKLELLYDWNSEPSQVLFRQLTLSTCGITDFTTQFAHSGSDDVALKNLRLLCRHLPQIERLCLWLRCALSDSVLIETLPAFSSLSYLKLIGVVSRKEKFDEGQSHNSIAKYSPDDFENFVQSLKERCRNLNEVEWCRTATYSCSSWEGEIAFWYRDTQ</sequence>
<accession>A0A0C3M5K4</accession>
<keyword evidence="2" id="KW-1185">Reference proteome</keyword>
<protein>
    <recommendedName>
        <fullName evidence="3">F-box domain-containing protein</fullName>
    </recommendedName>
</protein>
<dbReference type="Gene3D" id="3.80.10.10">
    <property type="entry name" value="Ribonuclease Inhibitor"/>
    <property type="match status" value="1"/>
</dbReference>
<evidence type="ECO:0008006" key="3">
    <source>
        <dbReference type="Google" id="ProtNLM"/>
    </source>
</evidence>
<evidence type="ECO:0000313" key="2">
    <source>
        <dbReference type="Proteomes" id="UP000054248"/>
    </source>
</evidence>
<dbReference type="EMBL" id="KN822989">
    <property type="protein sequence ID" value="KIO28922.1"/>
    <property type="molecule type" value="Genomic_DNA"/>
</dbReference>
<dbReference type="OrthoDB" id="613763at2759"/>
<dbReference type="InterPro" id="IPR032675">
    <property type="entry name" value="LRR_dom_sf"/>
</dbReference>
<dbReference type="HOGENOM" id="CLU_980693_0_0_1"/>
<organism evidence="1 2">
    <name type="scientific">Tulasnella calospora MUT 4182</name>
    <dbReference type="NCBI Taxonomy" id="1051891"/>
    <lineage>
        <taxon>Eukaryota</taxon>
        <taxon>Fungi</taxon>
        <taxon>Dikarya</taxon>
        <taxon>Basidiomycota</taxon>
        <taxon>Agaricomycotina</taxon>
        <taxon>Agaricomycetes</taxon>
        <taxon>Cantharellales</taxon>
        <taxon>Tulasnellaceae</taxon>
        <taxon>Tulasnella</taxon>
    </lineage>
</organism>
<dbReference type="AlphaFoldDB" id="A0A0C3M5K4"/>
<reference evidence="2" key="2">
    <citation type="submission" date="2015-01" db="EMBL/GenBank/DDBJ databases">
        <title>Evolutionary Origins and Diversification of the Mycorrhizal Mutualists.</title>
        <authorList>
            <consortium name="DOE Joint Genome Institute"/>
            <consortium name="Mycorrhizal Genomics Consortium"/>
            <person name="Kohler A."/>
            <person name="Kuo A."/>
            <person name="Nagy L.G."/>
            <person name="Floudas D."/>
            <person name="Copeland A."/>
            <person name="Barry K.W."/>
            <person name="Cichocki N."/>
            <person name="Veneault-Fourrey C."/>
            <person name="LaButti K."/>
            <person name="Lindquist E.A."/>
            <person name="Lipzen A."/>
            <person name="Lundell T."/>
            <person name="Morin E."/>
            <person name="Murat C."/>
            <person name="Riley R."/>
            <person name="Ohm R."/>
            <person name="Sun H."/>
            <person name="Tunlid A."/>
            <person name="Henrissat B."/>
            <person name="Grigoriev I.V."/>
            <person name="Hibbett D.S."/>
            <person name="Martin F."/>
        </authorList>
    </citation>
    <scope>NUCLEOTIDE SEQUENCE [LARGE SCALE GENOMIC DNA]</scope>
    <source>
        <strain evidence="2">MUT 4182</strain>
    </source>
</reference>
<proteinExistence type="predicted"/>
<name>A0A0C3M5K4_9AGAM</name>
<dbReference type="SUPFAM" id="SSF52047">
    <property type="entry name" value="RNI-like"/>
    <property type="match status" value="1"/>
</dbReference>